<evidence type="ECO:0000256" key="6">
    <source>
        <dbReference type="SAM" id="MobiDB-lite"/>
    </source>
</evidence>
<dbReference type="Pfam" id="PF00400">
    <property type="entry name" value="WD40"/>
    <property type="match status" value="3"/>
</dbReference>
<evidence type="ECO:0000256" key="1">
    <source>
        <dbReference type="ARBA" id="ARBA00004123"/>
    </source>
</evidence>
<dbReference type="AlphaFoldDB" id="A0A8J2PIX0"/>
<evidence type="ECO:0000313" key="8">
    <source>
        <dbReference type="EMBL" id="CAG7823724.1"/>
    </source>
</evidence>
<proteinExistence type="predicted"/>
<dbReference type="PROSITE" id="PS50294">
    <property type="entry name" value="WD_REPEATS_REGION"/>
    <property type="match status" value="3"/>
</dbReference>
<keyword evidence="9" id="KW-1185">Reference proteome</keyword>
<dbReference type="GO" id="GO:0042254">
    <property type="term" value="P:ribosome biogenesis"/>
    <property type="evidence" value="ECO:0007669"/>
    <property type="project" value="TreeGrafter"/>
</dbReference>
<dbReference type="InterPro" id="IPR022052">
    <property type="entry name" value="Histone-bd_RBBP4-like_N"/>
</dbReference>
<dbReference type="PANTHER" id="PTHR45903:SF1">
    <property type="entry name" value="GLUTAMATE-RICH WD REPEAT-CONTAINING PROTEIN 1"/>
    <property type="match status" value="1"/>
</dbReference>
<dbReference type="PROSITE" id="PS50082">
    <property type="entry name" value="WD_REPEATS_2"/>
    <property type="match status" value="3"/>
</dbReference>
<feature type="compositionally biased region" description="Acidic residues" evidence="6">
    <location>
        <begin position="66"/>
        <end position="88"/>
    </location>
</feature>
<protein>
    <recommendedName>
        <fullName evidence="7">Histone-binding protein RBBP4-like N-terminal domain-containing protein</fullName>
    </recommendedName>
</protein>
<feature type="repeat" description="WD" evidence="5">
    <location>
        <begin position="385"/>
        <end position="420"/>
    </location>
</feature>
<feature type="region of interest" description="Disordered" evidence="6">
    <location>
        <begin position="191"/>
        <end position="222"/>
    </location>
</feature>
<reference evidence="8" key="1">
    <citation type="submission" date="2021-06" db="EMBL/GenBank/DDBJ databases">
        <authorList>
            <person name="Hodson N. C."/>
            <person name="Mongue J. A."/>
            <person name="Jaron S. K."/>
        </authorList>
    </citation>
    <scope>NUCLEOTIDE SEQUENCE</scope>
</reference>
<feature type="domain" description="Histone-binding protein RBBP4-like N-terminal" evidence="7">
    <location>
        <begin position="120"/>
        <end position="186"/>
    </location>
</feature>
<dbReference type="EMBL" id="CAJVCH010530377">
    <property type="protein sequence ID" value="CAG7823724.1"/>
    <property type="molecule type" value="Genomic_DNA"/>
</dbReference>
<feature type="repeat" description="WD" evidence="5">
    <location>
        <begin position="430"/>
        <end position="464"/>
    </location>
</feature>
<evidence type="ECO:0000313" key="9">
    <source>
        <dbReference type="Proteomes" id="UP000708208"/>
    </source>
</evidence>
<sequence length="523" mass="58832">MCEGVLSRYNAKIPPTMSCNCAIVAFNERAVIWDYVSRFSKINWNHHSGNIMDDELMNVEGIKDEPMEDDDDDDGDSDFEDIDEDGNDEGQPGSSNETSKKVKKLKKKRAYLPGMQMKEDETLVCDESAYITLHTFTTSAPCLSFDIIPDSLGPNRSKFPLTSYGVAGTQAQRSHANSLIVMKMANVYKTQPKSSDDELSSDESEEEDNLDNDNEEQLTKKPELTVALVPHHGCVNRLRFKFFNEKPLAATWSELGSVSIWDLTKPLSVLDDYKLLQEYIKTKEKPKPVFTFKGHRSEGFALDWSPTMAGVLATGDSTKFIHVWKPEQSTWLVDQRPFTGHTDSVEDIQWSPSEANVFASCSVDKSIRIWDVRTKPNKANMLTKENAHESDINVIHWNPKDPFIASGGDDCALRIWDLRNFTGGSVAEFKNHHKGPICSVEWSPHESTVLASAGEDDQIAIWDLAMERDPEETTEEEVELPAQLMFVHQGQQDIKEVHWHPQIPGVLISTSATGFNVFKPANV</sequence>
<dbReference type="Proteomes" id="UP000708208">
    <property type="component" value="Unassembled WGS sequence"/>
</dbReference>
<accession>A0A8J2PIX0</accession>
<evidence type="ECO:0000259" key="7">
    <source>
        <dbReference type="Pfam" id="PF12265"/>
    </source>
</evidence>
<evidence type="ECO:0000256" key="4">
    <source>
        <dbReference type="ARBA" id="ARBA00023242"/>
    </source>
</evidence>
<organism evidence="8 9">
    <name type="scientific">Allacma fusca</name>
    <dbReference type="NCBI Taxonomy" id="39272"/>
    <lineage>
        <taxon>Eukaryota</taxon>
        <taxon>Metazoa</taxon>
        <taxon>Ecdysozoa</taxon>
        <taxon>Arthropoda</taxon>
        <taxon>Hexapoda</taxon>
        <taxon>Collembola</taxon>
        <taxon>Symphypleona</taxon>
        <taxon>Sminthuridae</taxon>
        <taxon>Allacma</taxon>
    </lineage>
</organism>
<comment type="caution">
    <text evidence="8">The sequence shown here is derived from an EMBL/GenBank/DDBJ whole genome shotgun (WGS) entry which is preliminary data.</text>
</comment>
<dbReference type="SMART" id="SM00320">
    <property type="entry name" value="WD40"/>
    <property type="match status" value="6"/>
</dbReference>
<dbReference type="PANTHER" id="PTHR45903">
    <property type="entry name" value="GLUTAMATE-RICH WD REPEAT-CONTAINING PROTEIN 1"/>
    <property type="match status" value="1"/>
</dbReference>
<evidence type="ECO:0000256" key="3">
    <source>
        <dbReference type="ARBA" id="ARBA00022737"/>
    </source>
</evidence>
<dbReference type="Pfam" id="PF12265">
    <property type="entry name" value="CAF1C_H4-bd"/>
    <property type="match status" value="1"/>
</dbReference>
<dbReference type="InterPro" id="IPR001680">
    <property type="entry name" value="WD40_rpt"/>
</dbReference>
<keyword evidence="3" id="KW-0677">Repeat</keyword>
<gene>
    <name evidence="8" type="ORF">AFUS01_LOCUS33925</name>
</gene>
<evidence type="ECO:0000256" key="2">
    <source>
        <dbReference type="ARBA" id="ARBA00022574"/>
    </source>
</evidence>
<dbReference type="InterPro" id="IPR019775">
    <property type="entry name" value="WD40_repeat_CS"/>
</dbReference>
<name>A0A8J2PIX0_9HEXA</name>
<dbReference type="InterPro" id="IPR051972">
    <property type="entry name" value="Glutamate-rich_WD_repeat"/>
</dbReference>
<keyword evidence="4" id="KW-0539">Nucleus</keyword>
<dbReference type="OrthoDB" id="2161379at2759"/>
<feature type="repeat" description="WD" evidence="5">
    <location>
        <begin position="338"/>
        <end position="380"/>
    </location>
</feature>
<evidence type="ECO:0000256" key="5">
    <source>
        <dbReference type="PROSITE-ProRule" id="PRU00221"/>
    </source>
</evidence>
<feature type="compositionally biased region" description="Acidic residues" evidence="6">
    <location>
        <begin position="197"/>
        <end position="216"/>
    </location>
</feature>
<dbReference type="GO" id="GO:0005730">
    <property type="term" value="C:nucleolus"/>
    <property type="evidence" value="ECO:0007669"/>
    <property type="project" value="TreeGrafter"/>
</dbReference>
<feature type="region of interest" description="Disordered" evidence="6">
    <location>
        <begin position="64"/>
        <end position="105"/>
    </location>
</feature>
<keyword evidence="2 5" id="KW-0853">WD repeat</keyword>
<dbReference type="PROSITE" id="PS00678">
    <property type="entry name" value="WD_REPEATS_1"/>
    <property type="match status" value="2"/>
</dbReference>
<comment type="subcellular location">
    <subcellularLocation>
        <location evidence="1">Nucleus</location>
    </subcellularLocation>
</comment>